<dbReference type="InterPro" id="IPR036397">
    <property type="entry name" value="RNaseH_sf"/>
</dbReference>
<gene>
    <name evidence="1" type="ORF">FEF27_02490</name>
</gene>
<dbReference type="EMBL" id="VAWA01000002">
    <property type="protein sequence ID" value="TLP79477.1"/>
    <property type="molecule type" value="Genomic_DNA"/>
</dbReference>
<evidence type="ECO:0000313" key="2">
    <source>
        <dbReference type="Proteomes" id="UP000306544"/>
    </source>
</evidence>
<dbReference type="InterPro" id="IPR012337">
    <property type="entry name" value="RNaseH-like_sf"/>
</dbReference>
<sequence length="126" mass="13930">MIRASEHWHADDCHFRAFSTPPSCLRASDVRSVADGAVRGAAARRDRSRVAEAEVHDDETAATAAAVLTRAAVICDELGIRHCRTRPHTPQTRGEMERCHRTLTKGRAMPAAAPACRHHIDQRDRS</sequence>
<dbReference type="AlphaFoldDB" id="A0A5R9ANR4"/>
<dbReference type="Gene3D" id="3.30.420.10">
    <property type="entry name" value="Ribonuclease H-like superfamily/Ribonuclease H"/>
    <property type="match status" value="1"/>
</dbReference>
<dbReference type="GO" id="GO:0003676">
    <property type="term" value="F:nucleic acid binding"/>
    <property type="evidence" value="ECO:0007669"/>
    <property type="project" value="InterPro"/>
</dbReference>
<accession>A0A5R9ANR4</accession>
<keyword evidence="2" id="KW-1185">Reference proteome</keyword>
<evidence type="ECO:0000313" key="1">
    <source>
        <dbReference type="EMBL" id="TLP79477.1"/>
    </source>
</evidence>
<organism evidence="1 2">
    <name type="scientific">Nesterenkonia sphaerica</name>
    <dbReference type="NCBI Taxonomy" id="1804988"/>
    <lineage>
        <taxon>Bacteria</taxon>
        <taxon>Bacillati</taxon>
        <taxon>Actinomycetota</taxon>
        <taxon>Actinomycetes</taxon>
        <taxon>Micrococcales</taxon>
        <taxon>Micrococcaceae</taxon>
        <taxon>Nesterenkonia</taxon>
    </lineage>
</organism>
<dbReference type="OrthoDB" id="568335at2"/>
<comment type="caution">
    <text evidence="1">The sequence shown here is derived from an EMBL/GenBank/DDBJ whole genome shotgun (WGS) entry which is preliminary data.</text>
</comment>
<proteinExistence type="predicted"/>
<protein>
    <submittedName>
        <fullName evidence="1">Transposase family protein</fullName>
    </submittedName>
</protein>
<name>A0A5R9ANR4_9MICC</name>
<reference evidence="1 2" key="1">
    <citation type="submission" date="2019-05" db="EMBL/GenBank/DDBJ databases">
        <title>Nesterenkonia sp. GY239, isolated from the Southern Atlantic Ocean.</title>
        <authorList>
            <person name="Zhang G."/>
        </authorList>
    </citation>
    <scope>NUCLEOTIDE SEQUENCE [LARGE SCALE GENOMIC DNA]</scope>
    <source>
        <strain evidence="1 2">GY239</strain>
    </source>
</reference>
<dbReference type="Proteomes" id="UP000306544">
    <property type="component" value="Unassembled WGS sequence"/>
</dbReference>
<dbReference type="SUPFAM" id="SSF53098">
    <property type="entry name" value="Ribonuclease H-like"/>
    <property type="match status" value="1"/>
</dbReference>